<name>A0A653KU99_AERVE</name>
<evidence type="ECO:0000313" key="1">
    <source>
        <dbReference type="EMBL" id="VXA82680.1"/>
    </source>
</evidence>
<organism evidence="1 2">
    <name type="scientific">Aeromonas veronii</name>
    <dbReference type="NCBI Taxonomy" id="654"/>
    <lineage>
        <taxon>Bacteria</taxon>
        <taxon>Pseudomonadati</taxon>
        <taxon>Pseudomonadota</taxon>
        <taxon>Gammaproteobacteria</taxon>
        <taxon>Aeromonadales</taxon>
        <taxon>Aeromonadaceae</taxon>
        <taxon>Aeromonas</taxon>
    </lineage>
</organism>
<dbReference type="AlphaFoldDB" id="A0A653KU99"/>
<gene>
    <name evidence="1" type="ORF">AERO8C_140144</name>
</gene>
<proteinExistence type="predicted"/>
<dbReference type="EMBL" id="CABWLC010000006">
    <property type="protein sequence ID" value="VXA82680.1"/>
    <property type="molecule type" value="Genomic_DNA"/>
</dbReference>
<protein>
    <submittedName>
        <fullName evidence="1">Uncharacterized protein</fullName>
    </submittedName>
</protein>
<evidence type="ECO:0000313" key="2">
    <source>
        <dbReference type="Proteomes" id="UP000439123"/>
    </source>
</evidence>
<reference evidence="1 2" key="1">
    <citation type="submission" date="2019-10" db="EMBL/GenBank/DDBJ databases">
        <authorList>
            <person name="Karimi E."/>
        </authorList>
    </citation>
    <scope>NUCLEOTIDE SEQUENCE [LARGE SCALE GENOMIC DNA]</scope>
    <source>
        <strain evidence="1">Aeromonas sp. 8C</strain>
    </source>
</reference>
<dbReference type="Proteomes" id="UP000439123">
    <property type="component" value="Unassembled WGS sequence"/>
</dbReference>
<sequence>MLIAGQLALTAHRNRLAFLPAVGLEVVGDAADGIYRIPQVGVAVAIKVHRIALEAGGHKLAVAHGACIGALGFGGVDPLVAGHHQEGFQFAREELGATRIIKRQGGQRIQNAGLAHHPAPSGLDPDNADDDLRRHPVDLLRPVQLACVFTPEVDAILYVVRGDELGAIAVPGAGRAGGLGGSRRLGIHQADDPVVTLCLCQHLMQLGVVKTVLLDHFLDEPVHVGAIGEVPLANPLCINGFARWCLIDKGALGLGDDHGFWRWGAAAATEQGEERQSEKRGKATHRVLKETDKSVAMVKHCHPRASVPCALFAANSSCDGLALL</sequence>
<accession>A0A653KU99</accession>